<comment type="caution">
    <text evidence="2">The sequence shown here is derived from an EMBL/GenBank/DDBJ whole genome shotgun (WGS) entry which is preliminary data.</text>
</comment>
<dbReference type="EMBL" id="VSRR010007622">
    <property type="protein sequence ID" value="MPC47221.1"/>
    <property type="molecule type" value="Genomic_DNA"/>
</dbReference>
<protein>
    <submittedName>
        <fullName evidence="2">Uncharacterized protein</fullName>
    </submittedName>
</protein>
<reference evidence="2 3" key="1">
    <citation type="submission" date="2019-05" db="EMBL/GenBank/DDBJ databases">
        <title>Another draft genome of Portunus trituberculatus and its Hox gene families provides insights of decapod evolution.</title>
        <authorList>
            <person name="Jeong J.-H."/>
            <person name="Song I."/>
            <person name="Kim S."/>
            <person name="Choi T."/>
            <person name="Kim D."/>
            <person name="Ryu S."/>
            <person name="Kim W."/>
        </authorList>
    </citation>
    <scope>NUCLEOTIDE SEQUENCE [LARGE SCALE GENOMIC DNA]</scope>
    <source>
        <tissue evidence="2">Muscle</tissue>
    </source>
</reference>
<sequence length="108" mass="11379">MRGVAIGSGLAAEGTGVVVAREGEQVVTSQPDGFVQSFGDVTSPVDVVASAHVFVSQAVEAGYAGEVDAFVILELYGEEELEGQGSEVQAREHPEEEHVPWVIPELSR</sequence>
<dbReference type="Proteomes" id="UP000324222">
    <property type="component" value="Unassembled WGS sequence"/>
</dbReference>
<proteinExistence type="predicted"/>
<evidence type="ECO:0000313" key="3">
    <source>
        <dbReference type="Proteomes" id="UP000324222"/>
    </source>
</evidence>
<name>A0A5B7FIS2_PORTR</name>
<dbReference type="AlphaFoldDB" id="A0A5B7FIS2"/>
<gene>
    <name evidence="2" type="ORF">E2C01_040961</name>
</gene>
<accession>A0A5B7FIS2</accession>
<organism evidence="2 3">
    <name type="scientific">Portunus trituberculatus</name>
    <name type="common">Swimming crab</name>
    <name type="synonym">Neptunus trituberculatus</name>
    <dbReference type="NCBI Taxonomy" id="210409"/>
    <lineage>
        <taxon>Eukaryota</taxon>
        <taxon>Metazoa</taxon>
        <taxon>Ecdysozoa</taxon>
        <taxon>Arthropoda</taxon>
        <taxon>Crustacea</taxon>
        <taxon>Multicrustacea</taxon>
        <taxon>Malacostraca</taxon>
        <taxon>Eumalacostraca</taxon>
        <taxon>Eucarida</taxon>
        <taxon>Decapoda</taxon>
        <taxon>Pleocyemata</taxon>
        <taxon>Brachyura</taxon>
        <taxon>Eubrachyura</taxon>
        <taxon>Portunoidea</taxon>
        <taxon>Portunidae</taxon>
        <taxon>Portuninae</taxon>
        <taxon>Portunus</taxon>
    </lineage>
</organism>
<feature type="region of interest" description="Disordered" evidence="1">
    <location>
        <begin position="83"/>
        <end position="108"/>
    </location>
</feature>
<feature type="compositionally biased region" description="Basic and acidic residues" evidence="1">
    <location>
        <begin position="89"/>
        <end position="99"/>
    </location>
</feature>
<evidence type="ECO:0000256" key="1">
    <source>
        <dbReference type="SAM" id="MobiDB-lite"/>
    </source>
</evidence>
<keyword evidence="3" id="KW-1185">Reference proteome</keyword>
<evidence type="ECO:0000313" key="2">
    <source>
        <dbReference type="EMBL" id="MPC47221.1"/>
    </source>
</evidence>